<keyword evidence="1" id="KW-0472">Membrane</keyword>
<feature type="transmembrane region" description="Helical" evidence="1">
    <location>
        <begin position="72"/>
        <end position="93"/>
    </location>
</feature>
<organism evidence="2">
    <name type="scientific">marine sediment metagenome</name>
    <dbReference type="NCBI Taxonomy" id="412755"/>
    <lineage>
        <taxon>unclassified sequences</taxon>
        <taxon>metagenomes</taxon>
        <taxon>ecological metagenomes</taxon>
    </lineage>
</organism>
<feature type="transmembrane region" description="Helical" evidence="1">
    <location>
        <begin position="34"/>
        <end position="52"/>
    </location>
</feature>
<keyword evidence="1" id="KW-0812">Transmembrane</keyword>
<proteinExistence type="predicted"/>
<feature type="transmembrane region" description="Helical" evidence="1">
    <location>
        <begin position="130"/>
        <end position="151"/>
    </location>
</feature>
<keyword evidence="1" id="KW-1133">Transmembrane helix</keyword>
<feature type="transmembrane region" description="Helical" evidence="1">
    <location>
        <begin position="105"/>
        <end position="124"/>
    </location>
</feature>
<evidence type="ECO:0000256" key="1">
    <source>
        <dbReference type="SAM" id="Phobius"/>
    </source>
</evidence>
<reference evidence="2" key="1">
    <citation type="journal article" date="2014" name="Front. Microbiol.">
        <title>High frequency of phylogenetically diverse reductive dehalogenase-homologous genes in deep subseafloor sedimentary metagenomes.</title>
        <authorList>
            <person name="Kawai M."/>
            <person name="Futagami T."/>
            <person name="Toyoda A."/>
            <person name="Takaki Y."/>
            <person name="Nishi S."/>
            <person name="Hori S."/>
            <person name="Arai W."/>
            <person name="Tsubouchi T."/>
            <person name="Morono Y."/>
            <person name="Uchiyama I."/>
            <person name="Ito T."/>
            <person name="Fujiyama A."/>
            <person name="Inagaki F."/>
            <person name="Takami H."/>
        </authorList>
    </citation>
    <scope>NUCLEOTIDE SEQUENCE</scope>
    <source>
        <strain evidence="2">Expedition CK06-06</strain>
    </source>
</reference>
<dbReference type="EMBL" id="BARU01034190">
    <property type="protein sequence ID" value="GAH62176.1"/>
    <property type="molecule type" value="Genomic_DNA"/>
</dbReference>
<evidence type="ECO:0000313" key="2">
    <source>
        <dbReference type="EMBL" id="GAH62176.1"/>
    </source>
</evidence>
<gene>
    <name evidence="2" type="ORF">S03H2_53706</name>
</gene>
<feature type="non-terminal residue" evidence="2">
    <location>
        <position position="1"/>
    </location>
</feature>
<name>X1GW80_9ZZZZ</name>
<dbReference type="AlphaFoldDB" id="X1GW80"/>
<feature type="transmembrane region" description="Helical" evidence="1">
    <location>
        <begin position="5"/>
        <end position="22"/>
    </location>
</feature>
<protein>
    <submittedName>
        <fullName evidence="2">Uncharacterized protein</fullName>
    </submittedName>
</protein>
<sequence length="252" mass="28227">SIDLYRASCFAATISTIFLFLFIDFTSRESVSPINIALISLLSGMVFILVWQENSIIFYDGFGYPSIKTSGIFAVVGNLVLLLNVLFYLYWALRISIKAPQKLRKSSLTFLCGTLLLLSGFFIWSAKYLLMAPIGIFFTGTGMLVSIISWVKEPKILYILPFKAYRLIVLHGKSGVPLFNYNWVEYKVDEAIYSGLLHALNNAIQILKRGSIKHILLTEGVLILKKSENVLVGLIADKTSKFLTNLCKSSTI</sequence>
<accession>X1GW80</accession>
<comment type="caution">
    <text evidence="2">The sequence shown here is derived from an EMBL/GenBank/DDBJ whole genome shotgun (WGS) entry which is preliminary data.</text>
</comment>